<proteinExistence type="predicted"/>
<dbReference type="PROSITE" id="PS50048">
    <property type="entry name" value="ZN2_CY6_FUNGAL_2"/>
    <property type="match status" value="1"/>
</dbReference>
<protein>
    <submittedName>
        <fullName evidence="4">GAL4-like Zn2Cys6 binuclear cluster DNA-binding domain protein</fullName>
    </submittedName>
</protein>
<feature type="compositionally biased region" description="Low complexity" evidence="2">
    <location>
        <begin position="339"/>
        <end position="357"/>
    </location>
</feature>
<evidence type="ECO:0000256" key="1">
    <source>
        <dbReference type="ARBA" id="ARBA00023242"/>
    </source>
</evidence>
<feature type="domain" description="Zn(2)-C6 fungal-type" evidence="3">
    <location>
        <begin position="34"/>
        <end position="69"/>
    </location>
</feature>
<dbReference type="GO" id="GO:0000981">
    <property type="term" value="F:DNA-binding transcription factor activity, RNA polymerase II-specific"/>
    <property type="evidence" value="ECO:0007669"/>
    <property type="project" value="InterPro"/>
</dbReference>
<sequence length="503" mass="55427">MAADQGIFTNSVTLSPVEGSRTGGTLPRRAFRRSCDRCHAQKIKCTGNKEVTGRAPCQRCQQAGLRCVYSERCPKRKLRQSRAADLVSADPDPCLHMSSPPVPSQSLPLDVSESHSSNTSRQFLDPPDSYDWSWTSIGTDEAIDTDCWGLSQCDGGFSCQLEPTLPDLPSPFESTVEKAPLPPVSSDIARAASAQRELFDDLSAVSQELEEILLAVTVEWPKQEIWTRASPHSPTASRERIAQRRQNVWANWLTDLHMFSLDPIGMFFNASRRLLTVLRQQAQADCHQGTLDECLRTKNLFTAVHCYILNVRILTAISELLLSQIRRTQNSHMSPLEGSRSQSPSRDDTSSSSGHSSVDTIPFFSENLPIGELFSYVDPLTHALFSACTTLHVGVQLLRENEITLGVHSAQGIAASISMSGEPGEDIARTGATNSARCEEQPTTPAARVLFMFLSDEGAFQEAKSAGSRGRTIAALRRCYEDIFSLARKHKHGMLRDLNNIPP</sequence>
<dbReference type="InterPro" id="IPR050797">
    <property type="entry name" value="Carb_Metab_Trans_Reg"/>
</dbReference>
<accession>A0A068B3L7</accession>
<organism evidence="4">
    <name type="scientific">Phialocephala fortinii</name>
    <dbReference type="NCBI Taxonomy" id="62722"/>
    <lineage>
        <taxon>Eukaryota</taxon>
        <taxon>Fungi</taxon>
        <taxon>Dikarya</taxon>
        <taxon>Ascomycota</taxon>
        <taxon>Pezizomycotina</taxon>
        <taxon>Leotiomycetes</taxon>
        <taxon>Helotiales</taxon>
        <taxon>Mollisiaceae</taxon>
        <taxon>Phialocephala</taxon>
        <taxon>Phialocephala fortinii species complex</taxon>
    </lineage>
</organism>
<dbReference type="InterPro" id="IPR001138">
    <property type="entry name" value="Zn2Cys6_DnaBD"/>
</dbReference>
<keyword evidence="4" id="KW-0238">DNA-binding</keyword>
<dbReference type="GO" id="GO:0005634">
    <property type="term" value="C:nucleus"/>
    <property type="evidence" value="ECO:0007669"/>
    <property type="project" value="TreeGrafter"/>
</dbReference>
<evidence type="ECO:0000256" key="2">
    <source>
        <dbReference type="SAM" id="MobiDB-lite"/>
    </source>
</evidence>
<dbReference type="SMR" id="A0A068B3L7"/>
<name>A0A068B3L7_9HELO</name>
<keyword evidence="1" id="KW-0539">Nucleus</keyword>
<feature type="region of interest" description="Disordered" evidence="2">
    <location>
        <begin position="331"/>
        <end position="358"/>
    </location>
</feature>
<dbReference type="SMART" id="SM00066">
    <property type="entry name" value="GAL4"/>
    <property type="match status" value="1"/>
</dbReference>
<dbReference type="GO" id="GO:0003677">
    <property type="term" value="F:DNA binding"/>
    <property type="evidence" value="ECO:0007669"/>
    <property type="project" value="UniProtKB-KW"/>
</dbReference>
<dbReference type="CDD" id="cd00067">
    <property type="entry name" value="GAL4"/>
    <property type="match status" value="1"/>
</dbReference>
<dbReference type="GO" id="GO:0008270">
    <property type="term" value="F:zinc ion binding"/>
    <property type="evidence" value="ECO:0007669"/>
    <property type="project" value="InterPro"/>
</dbReference>
<dbReference type="Gene3D" id="4.10.240.10">
    <property type="entry name" value="Zn(2)-C6 fungal-type DNA-binding domain"/>
    <property type="match status" value="1"/>
</dbReference>
<feature type="region of interest" description="Disordered" evidence="2">
    <location>
        <begin position="89"/>
        <end position="124"/>
    </location>
</feature>
<evidence type="ECO:0000313" key="4">
    <source>
        <dbReference type="EMBL" id="AIC76507.1"/>
    </source>
</evidence>
<dbReference type="EMBL" id="KJ201025">
    <property type="protein sequence ID" value="AIC76507.1"/>
    <property type="molecule type" value="Genomic_DNA"/>
</dbReference>
<dbReference type="AlphaFoldDB" id="A0A068B3L7"/>
<dbReference type="Pfam" id="PF00172">
    <property type="entry name" value="Zn_clus"/>
    <property type="match status" value="1"/>
</dbReference>
<gene>
    <name evidence="4" type="primary">lovE</name>
</gene>
<dbReference type="SUPFAM" id="SSF57701">
    <property type="entry name" value="Zn2/Cys6 DNA-binding domain"/>
    <property type="match status" value="1"/>
</dbReference>
<dbReference type="PANTHER" id="PTHR31668:SF4">
    <property type="entry name" value="TRANSCRIPTIONAL ACTIVATOR PROTEIN DAL81"/>
    <property type="match status" value="1"/>
</dbReference>
<dbReference type="PANTHER" id="PTHR31668">
    <property type="entry name" value="GLUCOSE TRANSPORT TRANSCRIPTION REGULATOR RGT1-RELATED-RELATED"/>
    <property type="match status" value="1"/>
</dbReference>
<dbReference type="GO" id="GO:0001080">
    <property type="term" value="P:nitrogen catabolite activation of transcription from RNA polymerase II promoter"/>
    <property type="evidence" value="ECO:0007669"/>
    <property type="project" value="TreeGrafter"/>
</dbReference>
<feature type="non-terminal residue" evidence="4">
    <location>
        <position position="503"/>
    </location>
</feature>
<dbReference type="PROSITE" id="PS00463">
    <property type="entry name" value="ZN2_CY6_FUNGAL_1"/>
    <property type="match status" value="1"/>
</dbReference>
<evidence type="ECO:0000259" key="3">
    <source>
        <dbReference type="PROSITE" id="PS50048"/>
    </source>
</evidence>
<reference evidence="4" key="1">
    <citation type="submission" date="2014-01" db="EMBL/GenBank/DDBJ databases">
        <title>Molecular Characterization and Bioinformatic Analysis of Lovastatin Biosynthesis Regulatory Gene lovE in Phialocephala fortinii PEMS 02.</title>
        <authorList>
            <person name="Sasirekhamani M."/>
            <person name="Ebenezer P."/>
            <person name="Devakumar K.M."/>
        </authorList>
    </citation>
    <scope>NUCLEOTIDE SEQUENCE</scope>
    <source>
        <strain evidence="4">PEMS 02</strain>
    </source>
</reference>
<dbReference type="InterPro" id="IPR036864">
    <property type="entry name" value="Zn2-C6_fun-type_DNA-bd_sf"/>
</dbReference>